<feature type="domain" description="Topo IA-type catalytic" evidence="18">
    <location>
        <begin position="152"/>
        <end position="554"/>
    </location>
</feature>
<keyword evidence="9" id="KW-0799">Topoisomerase</keyword>
<dbReference type="InterPro" id="IPR013825">
    <property type="entry name" value="Topo_IA_cen_sub2"/>
</dbReference>
<keyword evidence="5" id="KW-0677">Repeat</keyword>
<dbReference type="SUPFAM" id="SSF56712">
    <property type="entry name" value="Prokaryotic type I DNA topoisomerase"/>
    <property type="match status" value="1"/>
</dbReference>
<dbReference type="eggNOG" id="COG0550">
    <property type="taxonomic scope" value="Bacteria"/>
</dbReference>
<keyword evidence="4" id="KW-0479">Metal-binding</keyword>
<feature type="domain" description="Toprim" evidence="17">
    <location>
        <begin position="2"/>
        <end position="135"/>
    </location>
</feature>
<dbReference type="InterPro" id="IPR023405">
    <property type="entry name" value="Topo_IA_core_domain"/>
</dbReference>
<keyword evidence="16" id="KW-0175">Coiled coil</keyword>
<feature type="coiled-coil region" evidence="16">
    <location>
        <begin position="529"/>
        <end position="563"/>
    </location>
</feature>
<dbReference type="InterPro" id="IPR013498">
    <property type="entry name" value="Topo_IA_Znf"/>
</dbReference>
<evidence type="ECO:0000256" key="1">
    <source>
        <dbReference type="ARBA" id="ARBA00000213"/>
    </source>
</evidence>
<dbReference type="STRING" id="1234409.C683_1129"/>
<evidence type="ECO:0000256" key="4">
    <source>
        <dbReference type="ARBA" id="ARBA00022723"/>
    </source>
</evidence>
<dbReference type="PANTHER" id="PTHR11390:SF21">
    <property type="entry name" value="DNA TOPOISOMERASE 3-ALPHA"/>
    <property type="match status" value="1"/>
</dbReference>
<dbReference type="CDD" id="cd00186">
    <property type="entry name" value="TOP1Ac"/>
    <property type="match status" value="1"/>
</dbReference>
<dbReference type="PATRIC" id="fig|1234409.3.peg.1081"/>
<dbReference type="GO" id="GO:0003917">
    <property type="term" value="F:DNA topoisomerase type I (single strand cut, ATP-independent) activity"/>
    <property type="evidence" value="ECO:0007669"/>
    <property type="project" value="UniProtKB-EC"/>
</dbReference>
<dbReference type="EMBL" id="AMYT01000022">
    <property type="protein sequence ID" value="EKU26854.1"/>
    <property type="molecule type" value="Genomic_DNA"/>
</dbReference>
<dbReference type="InterPro" id="IPR003601">
    <property type="entry name" value="Topo_IA_2"/>
</dbReference>
<dbReference type="PROSITE" id="PS52039">
    <property type="entry name" value="TOPO_IA_2"/>
    <property type="match status" value="1"/>
</dbReference>
<evidence type="ECO:0000256" key="10">
    <source>
        <dbReference type="ARBA" id="ARBA00023125"/>
    </source>
</evidence>
<dbReference type="GO" id="GO:0043597">
    <property type="term" value="C:cytoplasmic replication fork"/>
    <property type="evidence" value="ECO:0007669"/>
    <property type="project" value="TreeGrafter"/>
</dbReference>
<evidence type="ECO:0000256" key="15">
    <source>
        <dbReference type="ARBA" id="ARBA00032877"/>
    </source>
</evidence>
<dbReference type="AlphaFoldDB" id="K8Z749"/>
<evidence type="ECO:0000256" key="9">
    <source>
        <dbReference type="ARBA" id="ARBA00023029"/>
    </source>
</evidence>
<dbReference type="InterPro" id="IPR005738">
    <property type="entry name" value="TopoIII"/>
</dbReference>
<dbReference type="InterPro" id="IPR013824">
    <property type="entry name" value="Topo_IA_cen_sub1"/>
</dbReference>
<dbReference type="Gene3D" id="2.70.20.10">
    <property type="entry name" value="Topoisomerase I, domain 3"/>
    <property type="match status" value="1"/>
</dbReference>
<dbReference type="eggNOG" id="COG0551">
    <property type="taxonomic scope" value="Bacteria"/>
</dbReference>
<dbReference type="CDD" id="cd03362">
    <property type="entry name" value="TOPRIM_TopoIA_TopoIII"/>
    <property type="match status" value="1"/>
</dbReference>
<dbReference type="InterPro" id="IPR013497">
    <property type="entry name" value="Topo_IA_cen"/>
</dbReference>
<dbReference type="InterPro" id="IPR003602">
    <property type="entry name" value="Topo_IA_DNA-bd_dom"/>
</dbReference>
<evidence type="ECO:0000256" key="7">
    <source>
        <dbReference type="ARBA" id="ARBA00022833"/>
    </source>
</evidence>
<dbReference type="GO" id="GO:0006310">
    <property type="term" value="P:DNA recombination"/>
    <property type="evidence" value="ECO:0007669"/>
    <property type="project" value="TreeGrafter"/>
</dbReference>
<dbReference type="NCBIfam" id="TIGR01056">
    <property type="entry name" value="topB"/>
    <property type="match status" value="1"/>
</dbReference>
<keyword evidence="6" id="KW-0863">Zinc-finger</keyword>
<dbReference type="Proteomes" id="UP000016057">
    <property type="component" value="Unassembled WGS sequence"/>
</dbReference>
<keyword evidence="10" id="KW-0238">DNA-binding</keyword>
<keyword evidence="7" id="KW-0862">Zinc</keyword>
<evidence type="ECO:0000313" key="20">
    <source>
        <dbReference type="Proteomes" id="UP000016057"/>
    </source>
</evidence>
<keyword evidence="20" id="KW-1185">Reference proteome</keyword>
<evidence type="ECO:0000256" key="6">
    <source>
        <dbReference type="ARBA" id="ARBA00022771"/>
    </source>
</evidence>
<name>K8Z749_9ENTE</name>
<dbReference type="Gene3D" id="1.10.290.10">
    <property type="entry name" value="Topoisomerase I, domain 4"/>
    <property type="match status" value="1"/>
</dbReference>
<comment type="similarity">
    <text evidence="2">Belongs to the type IA topoisomerase family.</text>
</comment>
<evidence type="ECO:0000256" key="11">
    <source>
        <dbReference type="ARBA" id="ARBA00023235"/>
    </source>
</evidence>
<dbReference type="InterPro" id="IPR034144">
    <property type="entry name" value="TOPRIM_TopoIII"/>
</dbReference>
<dbReference type="OrthoDB" id="9803554at2"/>
<dbReference type="Pfam" id="PF01131">
    <property type="entry name" value="Topoisom_bac"/>
    <property type="match status" value="1"/>
</dbReference>
<dbReference type="NCBIfam" id="NF005829">
    <property type="entry name" value="PRK07726.1"/>
    <property type="match status" value="1"/>
</dbReference>
<organism evidence="19 20">
    <name type="scientific">Catellicoccus marimammalium M35/04/3</name>
    <dbReference type="NCBI Taxonomy" id="1234409"/>
    <lineage>
        <taxon>Bacteria</taxon>
        <taxon>Bacillati</taxon>
        <taxon>Bacillota</taxon>
        <taxon>Bacilli</taxon>
        <taxon>Lactobacillales</taxon>
        <taxon>Enterococcaceae</taxon>
        <taxon>Catellicoccus</taxon>
    </lineage>
</organism>
<accession>K8Z749</accession>
<dbReference type="Gene3D" id="3.30.65.10">
    <property type="entry name" value="Bacterial Topoisomerase I, domain 1"/>
    <property type="match status" value="1"/>
</dbReference>
<protein>
    <recommendedName>
        <fullName evidence="3">DNA topoisomerase</fullName>
        <ecNumber evidence="3">5.6.2.1</ecNumber>
    </recommendedName>
    <alternativeName>
        <fullName evidence="15">Omega-protein</fullName>
    </alternativeName>
    <alternativeName>
        <fullName evidence="14">Relaxing enzyme</fullName>
    </alternativeName>
    <alternativeName>
        <fullName evidence="12">Swivelase</fullName>
    </alternativeName>
    <alternativeName>
        <fullName evidence="13">Untwisting enzyme</fullName>
    </alternativeName>
</protein>
<dbReference type="PRINTS" id="PR00417">
    <property type="entry name" value="PRTPISMRASEI"/>
</dbReference>
<evidence type="ECO:0000313" key="19">
    <source>
        <dbReference type="EMBL" id="EKU26854.1"/>
    </source>
</evidence>
<dbReference type="EC" id="5.6.2.1" evidence="3"/>
<evidence type="ECO:0000256" key="13">
    <source>
        <dbReference type="ARBA" id="ARBA00031985"/>
    </source>
</evidence>
<dbReference type="SMART" id="SM00436">
    <property type="entry name" value="TOP1Bc"/>
    <property type="match status" value="1"/>
</dbReference>
<dbReference type="GO" id="GO:0003677">
    <property type="term" value="F:DNA binding"/>
    <property type="evidence" value="ECO:0007669"/>
    <property type="project" value="UniProtKB-KW"/>
</dbReference>
<proteinExistence type="inferred from homology"/>
<evidence type="ECO:0000256" key="5">
    <source>
        <dbReference type="ARBA" id="ARBA00022737"/>
    </source>
</evidence>
<gene>
    <name evidence="19" type="ORF">C683_1129</name>
</gene>
<dbReference type="InterPro" id="IPR006171">
    <property type="entry name" value="TOPRIM_dom"/>
</dbReference>
<dbReference type="GO" id="GO:0006281">
    <property type="term" value="P:DNA repair"/>
    <property type="evidence" value="ECO:0007669"/>
    <property type="project" value="TreeGrafter"/>
</dbReference>
<evidence type="ECO:0000256" key="8">
    <source>
        <dbReference type="ARBA" id="ARBA00022842"/>
    </source>
</evidence>
<dbReference type="PROSITE" id="PS00396">
    <property type="entry name" value="TOPO_IA_1"/>
    <property type="match status" value="1"/>
</dbReference>
<reference evidence="19 20" key="1">
    <citation type="journal article" date="2013" name="Genome Announc.">
        <title>Draft Genome Sequence of Catellicoccus marimammalium, a Novel Species Commonly Found in Gull Feces.</title>
        <authorList>
            <person name="Weigand M.R."/>
            <person name="Ryu H."/>
            <person name="Bozcek L."/>
            <person name="Konstantinidis K.T."/>
            <person name="Santo Domingo J.W."/>
        </authorList>
    </citation>
    <scope>NUCLEOTIDE SEQUENCE [LARGE SCALE GENOMIC DNA]</scope>
    <source>
        <strain evidence="19 20">M35/04/3</strain>
    </source>
</reference>
<dbReference type="Gene3D" id="1.10.460.10">
    <property type="entry name" value="Topoisomerase I, domain 2"/>
    <property type="match status" value="1"/>
</dbReference>
<keyword evidence="8" id="KW-0460">Magnesium</keyword>
<comment type="catalytic activity">
    <reaction evidence="1">
        <text>ATP-independent breakage of single-stranded DNA, followed by passage and rejoining.</text>
        <dbReference type="EC" id="5.6.2.1"/>
    </reaction>
</comment>
<evidence type="ECO:0000256" key="12">
    <source>
        <dbReference type="ARBA" id="ARBA00030003"/>
    </source>
</evidence>
<evidence type="ECO:0000256" key="3">
    <source>
        <dbReference type="ARBA" id="ARBA00012891"/>
    </source>
</evidence>
<dbReference type="GO" id="GO:0008270">
    <property type="term" value="F:zinc ion binding"/>
    <property type="evidence" value="ECO:0007669"/>
    <property type="project" value="UniProtKB-KW"/>
</dbReference>
<dbReference type="SMART" id="SM00493">
    <property type="entry name" value="TOPRIM"/>
    <property type="match status" value="1"/>
</dbReference>
<dbReference type="Pfam" id="PF01751">
    <property type="entry name" value="Toprim"/>
    <property type="match status" value="1"/>
</dbReference>
<evidence type="ECO:0000259" key="17">
    <source>
        <dbReference type="PROSITE" id="PS50880"/>
    </source>
</evidence>
<dbReference type="RefSeq" id="WP_009491930.1">
    <property type="nucleotide sequence ID" value="NZ_AMYT01000022.1"/>
</dbReference>
<dbReference type="Pfam" id="PF01396">
    <property type="entry name" value="Zn_ribbon_Top1"/>
    <property type="match status" value="2"/>
</dbReference>
<dbReference type="SMART" id="SM00437">
    <property type="entry name" value="TOP1Ac"/>
    <property type="match status" value="1"/>
</dbReference>
<dbReference type="Gene3D" id="3.40.50.140">
    <property type="match status" value="1"/>
</dbReference>
<dbReference type="PANTHER" id="PTHR11390">
    <property type="entry name" value="PROKARYOTIC DNA TOPOISOMERASE"/>
    <property type="match status" value="1"/>
</dbReference>
<keyword evidence="11 19" id="KW-0413">Isomerase</keyword>
<comment type="caution">
    <text evidence="19">The sequence shown here is derived from an EMBL/GenBank/DDBJ whole genome shotgun (WGS) entry which is preliminary data.</text>
</comment>
<sequence>MKQLVIAEKPSVASDLARVLHAKEKKKHYYEGKSTIVTWGYGHLLTLKMPEDYKKEWKTWSMDTLPMLPKQFLIQPLPKTKGQLQAIRQLCQRKDIKEVVIATDAGREGELVARWILQYVRYKGPVKRLWISSQTDKAIKEGFAHLKPAKMYDDLFYSAQARSEADWLIGLNVSRALTIQYGDQLSAGRVQTPTLALVRKREKEIESFRPKEQFTVELSYQGHPLTSRKPLVFSKKETAEKVKAQLQKETAVVKEKKVKVKKQWAPLLYDLTELQQVANQRYGFSAKKTLNLVQSLYEHHKIVSYPRTDSKYLPTDLESSMKERLQAVAKEFSLSGTILQKGKVQQRKVFNDQKVSDHYGLIPTEVAPNISRLSQDEWKIYQLITKRFLNLFYPPYEAEEQTFVILLGDQNFQLKQEKVLEQGWKEKEEGVSSLHLSLNQELPIQIKVVSSMTKPKSRLTEGQLLAQMEKHHLGTPATRAEIIEKLVNIQYLERQGREFIVTPKGKQLLTLVNESLVRPELTEEWELHLQKIEKGKEKKEQFIQKMKKEATRLVTEIKQSEKEYKDFALTTKKCPECSGRLREKKTKQGVFYVCSNPECHYKRRKDLKVSNHRCPQCHKKMVIVEGEKGAYFKCQSCSLTEKIPDKKAKKQKMTKQEERRLMKKYSEKAPAENPFASALENFQVQD</sequence>
<dbReference type="InterPro" id="IPR000380">
    <property type="entry name" value="Topo_IA"/>
</dbReference>
<dbReference type="InterPro" id="IPR023406">
    <property type="entry name" value="Topo_IA_AS"/>
</dbReference>
<evidence type="ECO:0000256" key="14">
    <source>
        <dbReference type="ARBA" id="ARBA00032235"/>
    </source>
</evidence>
<dbReference type="InterPro" id="IPR013826">
    <property type="entry name" value="Topo_IA_cen_sub3"/>
</dbReference>
<dbReference type="PROSITE" id="PS50880">
    <property type="entry name" value="TOPRIM"/>
    <property type="match status" value="1"/>
</dbReference>
<evidence type="ECO:0000259" key="18">
    <source>
        <dbReference type="PROSITE" id="PS52039"/>
    </source>
</evidence>
<evidence type="ECO:0000256" key="16">
    <source>
        <dbReference type="SAM" id="Coils"/>
    </source>
</evidence>
<evidence type="ECO:0000256" key="2">
    <source>
        <dbReference type="ARBA" id="ARBA00009446"/>
    </source>
</evidence>
<dbReference type="GO" id="GO:0006265">
    <property type="term" value="P:DNA topological change"/>
    <property type="evidence" value="ECO:0007669"/>
    <property type="project" value="InterPro"/>
</dbReference>